<comment type="subcellular location">
    <subcellularLocation>
        <location evidence="4">Membrane</location>
        <topology evidence="4">Multi-pass membrane protein</topology>
    </subcellularLocation>
</comment>
<protein>
    <recommendedName>
        <fullName evidence="4">Copper transport protein</fullName>
    </recommendedName>
</protein>
<keyword evidence="3 4" id="KW-0472">Membrane</keyword>
<accession>A0A210QLW2</accession>
<keyword evidence="4" id="KW-0406">Ion transport</keyword>
<dbReference type="Proteomes" id="UP000242188">
    <property type="component" value="Unassembled WGS sequence"/>
</dbReference>
<keyword evidence="6" id="KW-1185">Reference proteome</keyword>
<dbReference type="Pfam" id="PF04145">
    <property type="entry name" value="Ctr"/>
    <property type="match status" value="1"/>
</dbReference>
<gene>
    <name evidence="5" type="ORF">KP79_PYT03987</name>
</gene>
<evidence type="ECO:0000313" key="6">
    <source>
        <dbReference type="Proteomes" id="UP000242188"/>
    </source>
</evidence>
<keyword evidence="1 4" id="KW-0812">Transmembrane</keyword>
<dbReference type="InterPro" id="IPR007274">
    <property type="entry name" value="Cop_transporter"/>
</dbReference>
<feature type="transmembrane region" description="Helical" evidence="4">
    <location>
        <begin position="26"/>
        <end position="50"/>
    </location>
</feature>
<evidence type="ECO:0000313" key="5">
    <source>
        <dbReference type="EMBL" id="OWF49691.1"/>
    </source>
</evidence>
<dbReference type="EMBL" id="NEDP02002992">
    <property type="protein sequence ID" value="OWF49691.1"/>
    <property type="molecule type" value="Genomic_DNA"/>
</dbReference>
<proteinExistence type="inferred from homology"/>
<feature type="transmembrane region" description="Helical" evidence="4">
    <location>
        <begin position="122"/>
        <end position="142"/>
    </location>
</feature>
<comment type="similarity">
    <text evidence="4">Belongs to the copper transporter (Ctr) (TC 1.A.56) family. SLC31A subfamily.</text>
</comment>
<keyword evidence="4" id="KW-0186">Copper</keyword>
<keyword evidence="2 4" id="KW-1133">Transmembrane helix</keyword>
<sequence length="175" mass="19484">MGHFNFDAPLKNLFFKGLDVDNTSSLVGACLVIGSLTFLLEGAKMLMLYWSARIKQNPLTYGLTDTDDLDDRDDLTASLMIPASLEQIRSRRIKYHCLGMLTHTFNLITGYILMLAVMTYNVWITIGVIVGSGLGFFIFGALGKNIQVKYAGLKPSIEESSHYQINLAVSEEQHI</sequence>
<evidence type="ECO:0000256" key="4">
    <source>
        <dbReference type="RuleBase" id="RU367022"/>
    </source>
</evidence>
<keyword evidence="4" id="KW-0813">Transport</keyword>
<dbReference type="PANTHER" id="PTHR12483:SF115">
    <property type="entry name" value="COPPER TRANSPORT PROTEIN"/>
    <property type="match status" value="1"/>
</dbReference>
<comment type="caution">
    <text evidence="5">The sequence shown here is derived from an EMBL/GenBank/DDBJ whole genome shotgun (WGS) entry which is preliminary data.</text>
</comment>
<evidence type="ECO:0000256" key="1">
    <source>
        <dbReference type="ARBA" id="ARBA00022692"/>
    </source>
</evidence>
<dbReference type="OrthoDB" id="73901at2759"/>
<dbReference type="GO" id="GO:0005375">
    <property type="term" value="F:copper ion transmembrane transporter activity"/>
    <property type="evidence" value="ECO:0007669"/>
    <property type="project" value="UniProtKB-UniRule"/>
</dbReference>
<name>A0A210QLW2_MIZYE</name>
<organism evidence="5 6">
    <name type="scientific">Mizuhopecten yessoensis</name>
    <name type="common">Japanese scallop</name>
    <name type="synonym">Patinopecten yessoensis</name>
    <dbReference type="NCBI Taxonomy" id="6573"/>
    <lineage>
        <taxon>Eukaryota</taxon>
        <taxon>Metazoa</taxon>
        <taxon>Spiralia</taxon>
        <taxon>Lophotrochozoa</taxon>
        <taxon>Mollusca</taxon>
        <taxon>Bivalvia</taxon>
        <taxon>Autobranchia</taxon>
        <taxon>Pteriomorphia</taxon>
        <taxon>Pectinida</taxon>
        <taxon>Pectinoidea</taxon>
        <taxon>Pectinidae</taxon>
        <taxon>Mizuhopecten</taxon>
    </lineage>
</organism>
<keyword evidence="4" id="KW-0187">Copper transport</keyword>
<dbReference type="GO" id="GO:0016020">
    <property type="term" value="C:membrane"/>
    <property type="evidence" value="ECO:0007669"/>
    <property type="project" value="UniProtKB-SubCell"/>
</dbReference>
<feature type="transmembrane region" description="Helical" evidence="4">
    <location>
        <begin position="95"/>
        <end position="116"/>
    </location>
</feature>
<reference evidence="5 6" key="1">
    <citation type="journal article" date="2017" name="Nat. Ecol. Evol.">
        <title>Scallop genome provides insights into evolution of bilaterian karyotype and development.</title>
        <authorList>
            <person name="Wang S."/>
            <person name="Zhang J."/>
            <person name="Jiao W."/>
            <person name="Li J."/>
            <person name="Xun X."/>
            <person name="Sun Y."/>
            <person name="Guo X."/>
            <person name="Huan P."/>
            <person name="Dong B."/>
            <person name="Zhang L."/>
            <person name="Hu X."/>
            <person name="Sun X."/>
            <person name="Wang J."/>
            <person name="Zhao C."/>
            <person name="Wang Y."/>
            <person name="Wang D."/>
            <person name="Huang X."/>
            <person name="Wang R."/>
            <person name="Lv J."/>
            <person name="Li Y."/>
            <person name="Zhang Z."/>
            <person name="Liu B."/>
            <person name="Lu W."/>
            <person name="Hui Y."/>
            <person name="Liang J."/>
            <person name="Zhou Z."/>
            <person name="Hou R."/>
            <person name="Li X."/>
            <person name="Liu Y."/>
            <person name="Li H."/>
            <person name="Ning X."/>
            <person name="Lin Y."/>
            <person name="Zhao L."/>
            <person name="Xing Q."/>
            <person name="Dou J."/>
            <person name="Li Y."/>
            <person name="Mao J."/>
            <person name="Guo H."/>
            <person name="Dou H."/>
            <person name="Li T."/>
            <person name="Mu C."/>
            <person name="Jiang W."/>
            <person name="Fu Q."/>
            <person name="Fu X."/>
            <person name="Miao Y."/>
            <person name="Liu J."/>
            <person name="Yu Q."/>
            <person name="Li R."/>
            <person name="Liao H."/>
            <person name="Li X."/>
            <person name="Kong Y."/>
            <person name="Jiang Z."/>
            <person name="Chourrout D."/>
            <person name="Li R."/>
            <person name="Bao Z."/>
        </authorList>
    </citation>
    <scope>NUCLEOTIDE SEQUENCE [LARGE SCALE GENOMIC DNA]</scope>
    <source>
        <strain evidence="5 6">PY_sf001</strain>
    </source>
</reference>
<evidence type="ECO:0000256" key="3">
    <source>
        <dbReference type="ARBA" id="ARBA00023136"/>
    </source>
</evidence>
<dbReference type="PANTHER" id="PTHR12483">
    <property type="entry name" value="SOLUTE CARRIER FAMILY 31 COPPER TRANSPORTERS"/>
    <property type="match status" value="1"/>
</dbReference>
<dbReference type="AlphaFoldDB" id="A0A210QLW2"/>
<evidence type="ECO:0000256" key="2">
    <source>
        <dbReference type="ARBA" id="ARBA00022989"/>
    </source>
</evidence>